<dbReference type="InterPro" id="IPR036028">
    <property type="entry name" value="SH3-like_dom_sf"/>
</dbReference>
<gene>
    <name evidence="4" type="ORF">DILT_LOCUS8045</name>
</gene>
<dbReference type="InterPro" id="IPR001452">
    <property type="entry name" value="SH3_domain"/>
</dbReference>
<name>A0A3P7L6T0_DIBLA</name>
<organism evidence="4 5">
    <name type="scientific">Dibothriocephalus latus</name>
    <name type="common">Fish tapeworm</name>
    <name type="synonym">Diphyllobothrium latum</name>
    <dbReference type="NCBI Taxonomy" id="60516"/>
    <lineage>
        <taxon>Eukaryota</taxon>
        <taxon>Metazoa</taxon>
        <taxon>Spiralia</taxon>
        <taxon>Lophotrochozoa</taxon>
        <taxon>Platyhelminthes</taxon>
        <taxon>Cestoda</taxon>
        <taxon>Eucestoda</taxon>
        <taxon>Diphyllobothriidea</taxon>
        <taxon>Diphyllobothriidae</taxon>
        <taxon>Dibothriocephalus</taxon>
    </lineage>
</organism>
<evidence type="ECO:0000313" key="5">
    <source>
        <dbReference type="Proteomes" id="UP000281553"/>
    </source>
</evidence>
<dbReference type="Pfam" id="PF07653">
    <property type="entry name" value="SH3_2"/>
    <property type="match status" value="1"/>
</dbReference>
<dbReference type="SUPFAM" id="SSF50044">
    <property type="entry name" value="SH3-domain"/>
    <property type="match status" value="3"/>
</dbReference>
<dbReference type="EMBL" id="UYRU01053350">
    <property type="protein sequence ID" value="VDN12214.1"/>
    <property type="molecule type" value="Genomic_DNA"/>
</dbReference>
<dbReference type="Gene3D" id="2.30.30.40">
    <property type="entry name" value="SH3 Domains"/>
    <property type="match status" value="3"/>
</dbReference>
<evidence type="ECO:0000259" key="3">
    <source>
        <dbReference type="PROSITE" id="PS50002"/>
    </source>
</evidence>
<dbReference type="Proteomes" id="UP000281553">
    <property type="component" value="Unassembled WGS sequence"/>
</dbReference>
<dbReference type="PROSITE" id="PS50002">
    <property type="entry name" value="SH3"/>
    <property type="match status" value="1"/>
</dbReference>
<keyword evidence="1 2" id="KW-0728">SH3 domain</keyword>
<accession>A0A3P7L6T0</accession>
<dbReference type="AlphaFoldDB" id="A0A3P7L6T0"/>
<evidence type="ECO:0000313" key="4">
    <source>
        <dbReference type="EMBL" id="VDN12214.1"/>
    </source>
</evidence>
<dbReference type="SMART" id="SM00326">
    <property type="entry name" value="SH3"/>
    <property type="match status" value="2"/>
</dbReference>
<dbReference type="CDD" id="cd00174">
    <property type="entry name" value="SH3"/>
    <property type="match status" value="1"/>
</dbReference>
<evidence type="ECO:0000256" key="2">
    <source>
        <dbReference type="PROSITE-ProRule" id="PRU00192"/>
    </source>
</evidence>
<reference evidence="4 5" key="1">
    <citation type="submission" date="2018-11" db="EMBL/GenBank/DDBJ databases">
        <authorList>
            <consortium name="Pathogen Informatics"/>
        </authorList>
    </citation>
    <scope>NUCLEOTIDE SEQUENCE [LARGE SCALE GENOMIC DNA]</scope>
</reference>
<dbReference type="OrthoDB" id="27823at2759"/>
<keyword evidence="5" id="KW-1185">Reference proteome</keyword>
<proteinExistence type="predicted"/>
<protein>
    <recommendedName>
        <fullName evidence="3">SH3 domain-containing protein</fullName>
    </recommendedName>
</protein>
<sequence>MVLLKRVDENWYYACTLDQTRIGFIPANFLDVRIDLSEQKEVAPSVTAPRVIQPSMEESPYKKITDISPIPDGALLLVNQEFIGENSGDLSASVQDVLLWLEPGAKRGDAPPEEWIKCSKLNGISGDFPGNVVQPLSDEGTILMYLRGIPQAEATRDYEGVPGQCIPLKKGEVLYLSKEDASFCYGRSASGKEGKVPKDVCRVTVPLQ</sequence>
<evidence type="ECO:0000256" key="1">
    <source>
        <dbReference type="ARBA" id="ARBA00022443"/>
    </source>
</evidence>
<feature type="domain" description="SH3" evidence="3">
    <location>
        <begin position="147"/>
        <end position="206"/>
    </location>
</feature>